<evidence type="ECO:0000313" key="1">
    <source>
        <dbReference type="EMBL" id="SFE54514.1"/>
    </source>
</evidence>
<organism evidence="1 2">
    <name type="scientific">Actinopolyspora alba</name>
    <dbReference type="NCBI Taxonomy" id="673379"/>
    <lineage>
        <taxon>Bacteria</taxon>
        <taxon>Bacillati</taxon>
        <taxon>Actinomycetota</taxon>
        <taxon>Actinomycetes</taxon>
        <taxon>Actinopolysporales</taxon>
        <taxon>Actinopolysporaceae</taxon>
        <taxon>Actinopolyspora</taxon>
        <taxon>Actinopolyspora alba group</taxon>
    </lineage>
</organism>
<gene>
    <name evidence="1" type="ORF">SAMN04487819_11661</name>
</gene>
<sequence length="817" mass="91331">MQTHGGQEAADVIEGNEREFSAVLRVDWNRNGLYDHPLSDLSPYVEDISVGRAWSSSIPDEVPVVSGSAAAELSITLAGTYDGMPLASAMSRFNPHGPVYGAELAGCEITYDIEVHTEGGTVTYRQMVGVTRRPRITRDDGTVSLTALDREEKTRSPVSMPRWAVSRYWQDQGRRQAQLCDGQWLIDHALRSCGVSPTGQTWMTWSDLEIQEGDTQDINKARCVITGTGGLAPSVGWYDNFTAQRFPNVEGGAPDMYVVDGVQDSALSDDPQAPLPLCFNDHDADYLSKYWVDDRDTLFPDNTHYLSVQLVTRSGAQHTTNDVPLIGVRLSRRDIEMYVSEGDVWLLWRDLEAGTFHTTQRYTIPTGQDSVHVEAAFEHSPENGLRAYVGFDRTPNPWVQFSTDPPPESTPWDPLIGLVTVHRVVRFNDLMYQHNDWADARQSVDTLVKTTDYQAALDTSKNKLTHFPRARSGDDAWTIIKDVADAEAGAAFWDEYGIFRFWNRDRLAQKRNNAVRTLTVDGLSSLEMSTNLDSVRNVYTIETQTTIGVNGIAYEADDPDLFRVPASNDEQDNRFRIPVDNIVLPRPWTLVQHDTLGDEGSGFAQWSDQVAHGFVPQWLENETWSEDQFKDLLNIQYCWLDRDGQLTFQISNGFAFPMRLAMDPTSSGGESRGALRIMGSLLEDRGSTTTTMRDTTSVQKYGRRNLKLSGDWHHDTGQVEGLASELLARTAEPVPTTDDIDIPGDPRLQLGDTIEIVDTTSREGFGTFRAQIYGISRKFSANSGLTDTLSVEIVRDPVQGIWDDPAYGIWGQSLIWS</sequence>
<dbReference type="EMBL" id="FOMZ01000016">
    <property type="protein sequence ID" value="SFE54514.1"/>
    <property type="molecule type" value="Genomic_DNA"/>
</dbReference>
<proteinExistence type="predicted"/>
<dbReference type="AlphaFoldDB" id="A0A1I2BEC1"/>
<keyword evidence="2" id="KW-1185">Reference proteome</keyword>
<dbReference type="Proteomes" id="UP000198716">
    <property type="component" value="Unassembled WGS sequence"/>
</dbReference>
<dbReference type="RefSeq" id="WP_092929211.1">
    <property type="nucleotide sequence ID" value="NZ_FOMZ01000016.1"/>
</dbReference>
<evidence type="ECO:0008006" key="3">
    <source>
        <dbReference type="Google" id="ProtNLM"/>
    </source>
</evidence>
<reference evidence="2" key="1">
    <citation type="submission" date="2016-10" db="EMBL/GenBank/DDBJ databases">
        <authorList>
            <person name="Varghese N."/>
            <person name="Submissions S."/>
        </authorList>
    </citation>
    <scope>NUCLEOTIDE SEQUENCE [LARGE SCALE GENOMIC DNA]</scope>
    <source>
        <strain evidence="2">DSM 45004</strain>
    </source>
</reference>
<protein>
    <recommendedName>
        <fullName evidence="3">Phage tail protein</fullName>
    </recommendedName>
</protein>
<accession>A0A1I2BEC1</accession>
<evidence type="ECO:0000313" key="2">
    <source>
        <dbReference type="Proteomes" id="UP000198716"/>
    </source>
</evidence>
<name>A0A1I2BEC1_9ACTN</name>